<accession>A0A8S1J079</accession>
<feature type="compositionally biased region" description="Basic and acidic residues" evidence="2">
    <location>
        <begin position="65"/>
        <end position="86"/>
    </location>
</feature>
<dbReference type="OrthoDB" id="531008at2759"/>
<dbReference type="SUPFAM" id="SSF56784">
    <property type="entry name" value="HAD-like"/>
    <property type="match status" value="1"/>
</dbReference>
<dbReference type="InterPro" id="IPR006380">
    <property type="entry name" value="SPP-like_dom"/>
</dbReference>
<evidence type="ECO:0000256" key="1">
    <source>
        <dbReference type="ARBA" id="ARBA00022801"/>
    </source>
</evidence>
<dbReference type="PANTHER" id="PTHR46521:SF4">
    <property type="entry name" value="SUCROSE-PHOSPHATASE 2-RELATED"/>
    <property type="match status" value="1"/>
</dbReference>
<dbReference type="AlphaFoldDB" id="A0A8S1J079"/>
<proteinExistence type="predicted"/>
<keyword evidence="5" id="KW-1185">Reference proteome</keyword>
<dbReference type="SFLD" id="SFLDG01140">
    <property type="entry name" value="C2.B:_Phosphomannomutase_and_P"/>
    <property type="match status" value="1"/>
</dbReference>
<feature type="region of interest" description="Disordered" evidence="2">
    <location>
        <begin position="45"/>
        <end position="107"/>
    </location>
</feature>
<keyword evidence="1" id="KW-0378">Hydrolase</keyword>
<sequence length="483" mass="52959">MVPGCRFSILSPGTSVRWAILAGGGMAGYALPSPRLEARCLAGEGEGRAADGVGPRRRASMEGMRGLEGRGRERRGARGGRRRADWPLKGAADEATSSPPRPSAQPRMRFFGVGQRSERIVLYYWTGWKNPAMHCSQCGGPWQDVEMSKVASSSSWFMVDMEVDMNNCNGRGFWMEFVMTDHCGSWDKPSRDKNYMITGPGRYVLRDGEVEKVRGESVLVVSDLDGTMVGNDAATGAFRDFWEQEAVLRGSVLVYNTGRNLQSFKGLLAEKSGVLAVPDILISAVGTKIYRNNGGSFEEDEAWSSQLDKGWRLSAVREAAYSALALVGKEAMHFRPPEEQNDHKVTCGVRNDVLPHVLEHMGEVLKANYVKAKLITSGTGDWRFLDVVSDRAGKFESLDYIRKQQGFPLTSTVACGDSGNDILMLSGPNLAIVVGNAQQDLKEWVAQQKNGRDGSRLWMSTKPEALGILEGLEHFGFGCNTVS</sequence>
<dbReference type="Proteomes" id="UP000708148">
    <property type="component" value="Unassembled WGS sequence"/>
</dbReference>
<organism evidence="4 5">
    <name type="scientific">Ostreobium quekettii</name>
    <dbReference type="NCBI Taxonomy" id="121088"/>
    <lineage>
        <taxon>Eukaryota</taxon>
        <taxon>Viridiplantae</taxon>
        <taxon>Chlorophyta</taxon>
        <taxon>core chlorophytes</taxon>
        <taxon>Ulvophyceae</taxon>
        <taxon>TCBD clade</taxon>
        <taxon>Bryopsidales</taxon>
        <taxon>Ostreobineae</taxon>
        <taxon>Ostreobiaceae</taxon>
        <taxon>Ostreobium</taxon>
    </lineage>
</organism>
<dbReference type="InterPro" id="IPR051518">
    <property type="entry name" value="Sucrose_Phosphatase"/>
</dbReference>
<dbReference type="Gene3D" id="3.40.50.1000">
    <property type="entry name" value="HAD superfamily/HAD-like"/>
    <property type="match status" value="1"/>
</dbReference>
<dbReference type="SFLD" id="SFLDS00003">
    <property type="entry name" value="Haloacid_Dehalogenase"/>
    <property type="match status" value="1"/>
</dbReference>
<comment type="caution">
    <text evidence="4">The sequence shown here is derived from an EMBL/GenBank/DDBJ whole genome shotgun (WGS) entry which is preliminary data.</text>
</comment>
<dbReference type="Pfam" id="PF05116">
    <property type="entry name" value="S6PP"/>
    <property type="match status" value="1"/>
</dbReference>
<evidence type="ECO:0000256" key="2">
    <source>
        <dbReference type="SAM" id="MobiDB-lite"/>
    </source>
</evidence>
<dbReference type="Gene3D" id="2.60.40.10">
    <property type="entry name" value="Immunoglobulins"/>
    <property type="match status" value="1"/>
</dbReference>
<reference evidence="4" key="1">
    <citation type="submission" date="2020-12" db="EMBL/GenBank/DDBJ databases">
        <authorList>
            <person name="Iha C."/>
        </authorList>
    </citation>
    <scope>NUCLEOTIDE SEQUENCE</scope>
</reference>
<feature type="domain" description="Sucrose phosphatase-like" evidence="3">
    <location>
        <begin position="218"/>
        <end position="476"/>
    </location>
</feature>
<dbReference type="Gene3D" id="3.90.1070.10">
    <property type="match status" value="1"/>
</dbReference>
<dbReference type="InterPro" id="IPR023214">
    <property type="entry name" value="HAD_sf"/>
</dbReference>
<protein>
    <recommendedName>
        <fullName evidence="3">Sucrose phosphatase-like domain-containing protein</fullName>
    </recommendedName>
</protein>
<dbReference type="GO" id="GO:0016787">
    <property type="term" value="F:hydrolase activity"/>
    <property type="evidence" value="ECO:0007669"/>
    <property type="project" value="UniProtKB-KW"/>
</dbReference>
<gene>
    <name evidence="4" type="ORF">OSTQU699_LOCUS4947</name>
</gene>
<evidence type="ECO:0000313" key="5">
    <source>
        <dbReference type="Proteomes" id="UP000708148"/>
    </source>
</evidence>
<dbReference type="EMBL" id="CAJHUC010001065">
    <property type="protein sequence ID" value="CAD7699588.1"/>
    <property type="molecule type" value="Genomic_DNA"/>
</dbReference>
<evidence type="ECO:0000313" key="4">
    <source>
        <dbReference type="EMBL" id="CAD7699588.1"/>
    </source>
</evidence>
<dbReference type="InterPro" id="IPR013783">
    <property type="entry name" value="Ig-like_fold"/>
</dbReference>
<dbReference type="PANTHER" id="PTHR46521">
    <property type="entry name" value="SUCROSE-PHOSPHATASE 2-RELATED"/>
    <property type="match status" value="1"/>
</dbReference>
<name>A0A8S1J079_9CHLO</name>
<dbReference type="SFLD" id="SFLDG01141">
    <property type="entry name" value="C2.B.1:_Sucrose_Phosphatase_Li"/>
    <property type="match status" value="1"/>
</dbReference>
<evidence type="ECO:0000259" key="3">
    <source>
        <dbReference type="Pfam" id="PF05116"/>
    </source>
</evidence>
<dbReference type="InterPro" id="IPR036412">
    <property type="entry name" value="HAD-like_sf"/>
</dbReference>